<dbReference type="InterPro" id="IPR040698">
    <property type="entry name" value="HZS_alpha_mid"/>
</dbReference>
<organism evidence="2 3">
    <name type="scientific">Marinobacter lacisalsi</name>
    <dbReference type="NCBI Taxonomy" id="475979"/>
    <lineage>
        <taxon>Bacteria</taxon>
        <taxon>Pseudomonadati</taxon>
        <taxon>Pseudomonadota</taxon>
        <taxon>Gammaproteobacteria</taxon>
        <taxon>Pseudomonadales</taxon>
        <taxon>Marinobacteraceae</taxon>
        <taxon>Marinobacter</taxon>
    </lineage>
</organism>
<keyword evidence="3" id="KW-1185">Reference proteome</keyword>
<protein>
    <recommendedName>
        <fullName evidence="1">Hydrazine synthase alpha subunit middle domain-containing protein</fullName>
    </recommendedName>
</protein>
<dbReference type="InterPro" id="IPR011042">
    <property type="entry name" value="6-blade_b-propeller_TolB-like"/>
</dbReference>
<dbReference type="InterPro" id="IPR011659">
    <property type="entry name" value="WD40"/>
</dbReference>
<name>A0ABV8QC78_9GAMM</name>
<evidence type="ECO:0000259" key="1">
    <source>
        <dbReference type="Pfam" id="PF18582"/>
    </source>
</evidence>
<proteinExistence type="predicted"/>
<feature type="domain" description="Hydrazine synthase alpha subunit middle" evidence="1">
    <location>
        <begin position="509"/>
        <end position="569"/>
    </location>
</feature>
<reference evidence="3" key="1">
    <citation type="journal article" date="2019" name="Int. J. Syst. Evol. Microbiol.">
        <title>The Global Catalogue of Microorganisms (GCM) 10K type strain sequencing project: providing services to taxonomists for standard genome sequencing and annotation.</title>
        <authorList>
            <consortium name="The Broad Institute Genomics Platform"/>
            <consortium name="The Broad Institute Genome Sequencing Center for Infectious Disease"/>
            <person name="Wu L."/>
            <person name="Ma J."/>
        </authorList>
    </citation>
    <scope>NUCLEOTIDE SEQUENCE [LARGE SCALE GENOMIC DNA]</scope>
    <source>
        <strain evidence="3">CECT 7297</strain>
    </source>
</reference>
<comment type="caution">
    <text evidence="2">The sequence shown here is derived from an EMBL/GenBank/DDBJ whole genome shotgun (WGS) entry which is preliminary data.</text>
</comment>
<gene>
    <name evidence="2" type="ORF">ACFOZ5_02795</name>
</gene>
<dbReference type="Pfam" id="PF07676">
    <property type="entry name" value="PD40"/>
    <property type="match status" value="1"/>
</dbReference>
<sequence length="851" mass="93306">MVNEQAVAYIQRPLVLNEGTSMPVARDRREPDAFMPGARLFIKASAAPSASSRDVTSGAFRGEEFLDDDGRLRYDVRDLTVSHDGERLLFAMHAPVTGDEVIEPTWNIWEYSLGSGSLRRLIASDTEADSAHDIAPAYLPDGSIVFSSTRQRASRAILLDEGKGMFAAQDENRRSPAFLLHVMTAEGDNIRQITFNQSHDLDPVVLDDGRILFSRWDNAGQTRDNGFNLYQINPDGTGLAYVFGRHSHDVDGSDLHYFRPIQTEDGRILIQARGLGNNDLTSFPSLVDISRFVEYNRTLDGGTGNALSPLVPGQSRDGSASLAGSFDSVMPLFDGSDRYLISWSPCRVREVVGGSSAGQPNLPCTESRLNSSGYEVAPPLFGLWQRNVSNNTQLPIAPAREGQQISEAVLMSSRPRPTYRPPEVDTGVLAEDARELVTEGLGIVHIRSVYDIDGVDSTDEGIAVMADPTETSADERPARFVRFEKPVSIPDPDVREVDNADFGISRAQGMREILGYVPVEPDGSARAAVPANVAFAISVVDARGRRISPRHQNWLQLRPGETLTCNGCHTANSDVPHGHYRADPAPANAGAMTSTVEFPGTSPSLWAEMGETMAETWSRHNEVRRLSPDVAFEDQWADPALTTPVPSYALRYADLETPLPVTASCQADWSAYCRSVIHYETHIHPLWSKERVFLDTDGVEQDYTCTGCHSGADQDGAVQVPAGSLDLTDGASPDEPRQFEAYRQLLATRFEQEVVDGVLVDRQVESGEYLRDEEGELILDDDGNMIPILERVPLPSVMSTAGALASEGFTNVFATGGIHEDFLTDAELRLVSEWLDLGAQYYNNPFDTPEN</sequence>
<dbReference type="SUPFAM" id="SSF69304">
    <property type="entry name" value="Tricorn protease N-terminal domain"/>
    <property type="match status" value="1"/>
</dbReference>
<dbReference type="Proteomes" id="UP001595798">
    <property type="component" value="Unassembled WGS sequence"/>
</dbReference>
<dbReference type="RefSeq" id="WP_379885288.1">
    <property type="nucleotide sequence ID" value="NZ_JBHSDI010000001.1"/>
</dbReference>
<accession>A0ABV8QC78</accession>
<evidence type="ECO:0000313" key="3">
    <source>
        <dbReference type="Proteomes" id="UP001595798"/>
    </source>
</evidence>
<dbReference type="Pfam" id="PF18582">
    <property type="entry name" value="HZS_alpha"/>
    <property type="match status" value="1"/>
</dbReference>
<dbReference type="EMBL" id="JBHSDI010000001">
    <property type="protein sequence ID" value="MFC4257956.1"/>
    <property type="molecule type" value="Genomic_DNA"/>
</dbReference>
<evidence type="ECO:0000313" key="2">
    <source>
        <dbReference type="EMBL" id="MFC4257956.1"/>
    </source>
</evidence>
<dbReference type="Gene3D" id="2.120.10.30">
    <property type="entry name" value="TolB, C-terminal domain"/>
    <property type="match status" value="2"/>
</dbReference>